<dbReference type="EMBL" id="PISJ01000010">
    <property type="protein sequence ID" value="PKF34766.1"/>
    <property type="molecule type" value="Genomic_DNA"/>
</dbReference>
<evidence type="ECO:0000256" key="1">
    <source>
        <dbReference type="SAM" id="SignalP"/>
    </source>
</evidence>
<feature type="signal peptide" evidence="1">
    <location>
        <begin position="1"/>
        <end position="23"/>
    </location>
</feature>
<feature type="chain" id="PRO_5014955595" evidence="1">
    <location>
        <begin position="24"/>
        <end position="391"/>
    </location>
</feature>
<dbReference type="Proteomes" id="UP000233553">
    <property type="component" value="Unassembled WGS sequence"/>
</dbReference>
<dbReference type="AlphaFoldDB" id="A0A2N0WH72"/>
<evidence type="ECO:0000313" key="2">
    <source>
        <dbReference type="EMBL" id="PKF34766.1"/>
    </source>
</evidence>
<dbReference type="RefSeq" id="WP_101235972.1">
    <property type="nucleotide sequence ID" value="NZ_PISJ01000010.1"/>
</dbReference>
<organism evidence="2 3">
    <name type="scientific">Acinetobacter proteolyticus</name>
    <dbReference type="NCBI Taxonomy" id="1776741"/>
    <lineage>
        <taxon>Bacteria</taxon>
        <taxon>Pseudomonadati</taxon>
        <taxon>Pseudomonadota</taxon>
        <taxon>Gammaproteobacteria</taxon>
        <taxon>Moraxellales</taxon>
        <taxon>Moraxellaceae</taxon>
        <taxon>Acinetobacter</taxon>
    </lineage>
</organism>
<reference evidence="2 3" key="1">
    <citation type="submission" date="2017-12" db="EMBL/GenBank/DDBJ databases">
        <title>Draft Genome sequences of multiple microbial strains isolated from spacecraft associated surfaces.</title>
        <authorList>
            <person name="Seuylemezian A."/>
            <person name="Vaishampayan P."/>
            <person name="Venkateswaran K."/>
        </authorList>
    </citation>
    <scope>NUCLEOTIDE SEQUENCE [LARGE SCALE GENOMIC DNA]</scope>
    <source>
        <strain evidence="2 3">2P01AA</strain>
    </source>
</reference>
<keyword evidence="1" id="KW-0732">Signal</keyword>
<gene>
    <name evidence="2" type="ORF">CW311_06260</name>
</gene>
<name>A0A2N0WH72_9GAMM</name>
<comment type="caution">
    <text evidence="2">The sequence shown here is derived from an EMBL/GenBank/DDBJ whole genome shotgun (WGS) entry which is preliminary data.</text>
</comment>
<evidence type="ECO:0000313" key="3">
    <source>
        <dbReference type="Proteomes" id="UP000233553"/>
    </source>
</evidence>
<accession>A0A2N0WH72</accession>
<sequence>MHKINIKLIMGLLAAGIAFPVCAGITFGDPKMDTGAVTVSGALRAKYNYKDYGQNTDSDNSIQFDAAIVNIGYESPNVFGNVQWRCYQWSDLCDFSTLVSAYAGYRLNHTDHITLGLQPVPFGPSRFWDSSFYAGLNYTMGLQDVLNLGINYHTELPSATKIDLAYFAIDGGHYTGTADNDTARYSANTVKTNDPTMTSLKEKNMFVMRAKQELSFFNNDDLDMAVGGSYWYSTIENQQTHKEGNRKAWSLFNTINYQNLAITLTAGQIKIDNKDPISNYSTFGSFDTAYNIANSGTFYSVDMNYTFKDVINGLNITPYVVLSGLNKDEQNYKNSQRNIIGAAWNYKQISLYSEYITSKNDPFIGGTVNSLAGGDDGQWNKLLNVMFVYNF</sequence>
<proteinExistence type="predicted"/>
<protein>
    <submittedName>
        <fullName evidence="2">Uncharacterized protein</fullName>
    </submittedName>
</protein>